<dbReference type="OrthoDB" id="5857104at2759"/>
<keyword evidence="9" id="KW-0238">DNA-binding</keyword>
<name>A0A8H5F2G9_9AGAR</name>
<evidence type="ECO:0000256" key="11">
    <source>
        <dbReference type="SAM" id="MobiDB-lite"/>
    </source>
</evidence>
<evidence type="ECO:0000256" key="2">
    <source>
        <dbReference type="ARBA" id="ARBA00007025"/>
    </source>
</evidence>
<proteinExistence type="inferred from homology"/>
<accession>A0A8H5F2G9</accession>
<comment type="caution">
    <text evidence="14">The sequence shown here is derived from an EMBL/GenBank/DDBJ whole genome shotgun (WGS) entry which is preliminary data.</text>
</comment>
<dbReference type="PANTHER" id="PTHR10799">
    <property type="entry name" value="SNF2/RAD54 HELICASE FAMILY"/>
    <property type="match status" value="1"/>
</dbReference>
<feature type="domain" description="Helicase ATP-binding" evidence="12">
    <location>
        <begin position="558"/>
        <end position="733"/>
    </location>
</feature>
<keyword evidence="10" id="KW-0539">Nucleus</keyword>
<dbReference type="Pfam" id="PF00176">
    <property type="entry name" value="SNF2-rel_dom"/>
    <property type="match status" value="1"/>
</dbReference>
<dbReference type="GO" id="GO:0005524">
    <property type="term" value="F:ATP binding"/>
    <property type="evidence" value="ECO:0007669"/>
    <property type="project" value="UniProtKB-KW"/>
</dbReference>
<dbReference type="GO" id="GO:0016787">
    <property type="term" value="F:hydrolase activity"/>
    <property type="evidence" value="ECO:0007669"/>
    <property type="project" value="UniProtKB-KW"/>
</dbReference>
<dbReference type="CDD" id="cd18793">
    <property type="entry name" value="SF2_C_SNF"/>
    <property type="match status" value="1"/>
</dbReference>
<dbReference type="Pfam" id="PF00271">
    <property type="entry name" value="Helicase_C"/>
    <property type="match status" value="1"/>
</dbReference>
<feature type="compositionally biased region" description="Polar residues" evidence="11">
    <location>
        <begin position="106"/>
        <end position="116"/>
    </location>
</feature>
<comment type="similarity">
    <text evidence="2">Belongs to the SNF2/RAD54 helicase family.</text>
</comment>
<keyword evidence="8" id="KW-0156">Chromatin regulator</keyword>
<evidence type="ECO:0000256" key="5">
    <source>
        <dbReference type="ARBA" id="ARBA00022801"/>
    </source>
</evidence>
<keyword evidence="15" id="KW-1185">Reference proteome</keyword>
<dbReference type="Gene3D" id="3.40.50.10810">
    <property type="entry name" value="Tandem AAA-ATPase domain"/>
    <property type="match status" value="1"/>
</dbReference>
<dbReference type="PROSITE" id="PS51194">
    <property type="entry name" value="HELICASE_CTER"/>
    <property type="match status" value="1"/>
</dbReference>
<evidence type="ECO:0000256" key="4">
    <source>
        <dbReference type="ARBA" id="ARBA00022741"/>
    </source>
</evidence>
<dbReference type="GO" id="GO:0003678">
    <property type="term" value="F:DNA helicase activity"/>
    <property type="evidence" value="ECO:0007669"/>
    <property type="project" value="UniProtKB-EC"/>
</dbReference>
<dbReference type="InterPro" id="IPR038718">
    <property type="entry name" value="SNF2-like_sf"/>
</dbReference>
<dbReference type="GO" id="GO:0003677">
    <property type="term" value="F:DNA binding"/>
    <property type="evidence" value="ECO:0007669"/>
    <property type="project" value="UniProtKB-KW"/>
</dbReference>
<keyword evidence="6" id="KW-0347">Helicase</keyword>
<dbReference type="GO" id="GO:0140658">
    <property type="term" value="F:ATP-dependent chromatin remodeler activity"/>
    <property type="evidence" value="ECO:0007669"/>
    <property type="project" value="UniProtKB-ARBA"/>
</dbReference>
<evidence type="ECO:0000256" key="8">
    <source>
        <dbReference type="ARBA" id="ARBA00022853"/>
    </source>
</evidence>
<dbReference type="InterPro" id="IPR000330">
    <property type="entry name" value="SNF2_N"/>
</dbReference>
<dbReference type="EC" id="3.6.4.12" evidence="3"/>
<evidence type="ECO:0000259" key="13">
    <source>
        <dbReference type="PROSITE" id="PS51194"/>
    </source>
</evidence>
<comment type="subcellular location">
    <subcellularLocation>
        <location evidence="1">Nucleus</location>
    </subcellularLocation>
</comment>
<keyword evidence="5" id="KW-0378">Hydrolase</keyword>
<evidence type="ECO:0000256" key="7">
    <source>
        <dbReference type="ARBA" id="ARBA00022840"/>
    </source>
</evidence>
<sequence length="1119" mass="124071">MFSGANAAENRRNNLEQLKLKRAQLASQNKPSASSSANPSTSSPQSHYAAPPSQHRDATISSRFFPPTPAPAAGNILVPNSSPIPLEDPTTKPYQPYGHSHRRDAPSSSSFSTNARPLSRPAFTPDPLSTSSGFVSHSKPAHATARRQWSASETTNHDEGPPRKKINRGISDDILSISGSTPSPEIQRVGQRRNGASIAPDTMSISSDESLPEALHIQAGPSRPRVSSAQSSSKPNSQVVVEPTDMGFTLFKITRAGDPLPRIIAAWEQSGGDEQKANMLMSNSNWPPAKSQPPTPAQNSRTRELDPPKAPPSQRVTDKERGKLSSIYARRTLLEAKAPVTPPPAVKISTSTSTVSSNVMASPMSPALRVPQRKRAKKMVIDSESEFDDSDGDADVNDASASVHEIRALEYLNTSGADALQELTGCSPEQASAIIDLRPFESPDAARSKLAQGKKKSNGLTARMFEDCVRMLQGYGTVDSVLEECERIGSKLRRAIASWSPEEKEKMITENVEDGGLSLVSLNLKHQPPQNYLTTQPALLAPGVTLKEYQLLGVNWLNLLYSSNYSCILADEMGLGKTIQVISFLAYLKQQGKMGPHLIVVPSSTLENWCREFEKFAPSLNIQTYYADKNDRPLLRQSLIDSQRCNTGEPDHWEVLITTYNLAQGDEKDRKFFKKIDWDCCVYDEGHVLKNFQSQRYQTLLKVKADWRLLLTGTPLQNNLQELVSLLNFILPRQFADSIESLRAIFKVKGDTKVTLLSQERISRAKKMMTPFVLPVLIEMQVLKDLPKKTERIEWCEMTDLQRSIYRNALHRSRKTIVEAADEADDGLPARPTKKLKAAAKPKVTSYSENSSNVLMDLRKAASHPMLFRTLFTDDALTGITKQLLKEPDFKRRGALFELVKEDMSVMTDSELQLFCGTYKSTKKYLQDKACYVDAGKVQVLLKLLSDYEGQGRKFTQILDILQAVLKHRDTKYLLLTGSTPVDVRQTLVDEFTDDPSIPIFLLSTKAGGMGINLTAASVVIMFDQDFNPHNDRQAQDRAYRIGQKRDVEVVKLISKGTIEEDMLRLGETKLALDEAVAGDDEKEESAPERAMKTSLMKVLRQQFEKEEDGVGSAPKVKT</sequence>
<reference evidence="14 15" key="1">
    <citation type="journal article" date="2020" name="ISME J.">
        <title>Uncovering the hidden diversity of litter-decomposition mechanisms in mushroom-forming fungi.</title>
        <authorList>
            <person name="Floudas D."/>
            <person name="Bentzer J."/>
            <person name="Ahren D."/>
            <person name="Johansson T."/>
            <person name="Persson P."/>
            <person name="Tunlid A."/>
        </authorList>
    </citation>
    <scope>NUCLEOTIDE SEQUENCE [LARGE SCALE GENOMIC DNA]</scope>
    <source>
        <strain evidence="14 15">CBS 101986</strain>
    </source>
</reference>
<dbReference type="AlphaFoldDB" id="A0A8H5F2G9"/>
<dbReference type="SMART" id="SM00487">
    <property type="entry name" value="DEXDc"/>
    <property type="match status" value="1"/>
</dbReference>
<feature type="domain" description="Helicase C-terminal" evidence="13">
    <location>
        <begin position="936"/>
        <end position="1088"/>
    </location>
</feature>
<evidence type="ECO:0000256" key="3">
    <source>
        <dbReference type="ARBA" id="ARBA00012551"/>
    </source>
</evidence>
<dbReference type="PROSITE" id="PS51192">
    <property type="entry name" value="HELICASE_ATP_BIND_1"/>
    <property type="match status" value="1"/>
</dbReference>
<dbReference type="InterPro" id="IPR049730">
    <property type="entry name" value="SNF2/RAD54-like_C"/>
</dbReference>
<dbReference type="EMBL" id="JAACJJ010000028">
    <property type="protein sequence ID" value="KAF5321430.1"/>
    <property type="molecule type" value="Genomic_DNA"/>
</dbReference>
<evidence type="ECO:0000256" key="1">
    <source>
        <dbReference type="ARBA" id="ARBA00004123"/>
    </source>
</evidence>
<evidence type="ECO:0000256" key="6">
    <source>
        <dbReference type="ARBA" id="ARBA00022806"/>
    </source>
</evidence>
<protein>
    <recommendedName>
        <fullName evidence="3">DNA helicase</fullName>
        <ecNumber evidence="3">3.6.4.12</ecNumber>
    </recommendedName>
</protein>
<dbReference type="Proteomes" id="UP000567179">
    <property type="component" value="Unassembled WGS sequence"/>
</dbReference>
<dbReference type="GO" id="GO:0005694">
    <property type="term" value="C:chromosome"/>
    <property type="evidence" value="ECO:0007669"/>
    <property type="project" value="UniProtKB-ARBA"/>
</dbReference>
<keyword evidence="7" id="KW-0067">ATP-binding</keyword>
<organism evidence="14 15">
    <name type="scientific">Psilocybe cf. subviscida</name>
    <dbReference type="NCBI Taxonomy" id="2480587"/>
    <lineage>
        <taxon>Eukaryota</taxon>
        <taxon>Fungi</taxon>
        <taxon>Dikarya</taxon>
        <taxon>Basidiomycota</taxon>
        <taxon>Agaricomycotina</taxon>
        <taxon>Agaricomycetes</taxon>
        <taxon>Agaricomycetidae</taxon>
        <taxon>Agaricales</taxon>
        <taxon>Agaricineae</taxon>
        <taxon>Strophariaceae</taxon>
        <taxon>Psilocybe</taxon>
    </lineage>
</organism>
<dbReference type="GO" id="GO:0005634">
    <property type="term" value="C:nucleus"/>
    <property type="evidence" value="ECO:0007669"/>
    <property type="project" value="UniProtKB-SubCell"/>
</dbReference>
<evidence type="ECO:0000256" key="9">
    <source>
        <dbReference type="ARBA" id="ARBA00023125"/>
    </source>
</evidence>
<gene>
    <name evidence="14" type="ORF">D9619_001754</name>
</gene>
<dbReference type="SMART" id="SM00490">
    <property type="entry name" value="HELICc"/>
    <property type="match status" value="1"/>
</dbReference>
<evidence type="ECO:0000256" key="10">
    <source>
        <dbReference type="ARBA" id="ARBA00023242"/>
    </source>
</evidence>
<evidence type="ECO:0000313" key="14">
    <source>
        <dbReference type="EMBL" id="KAF5321430.1"/>
    </source>
</evidence>
<dbReference type="InterPro" id="IPR001650">
    <property type="entry name" value="Helicase_C-like"/>
</dbReference>
<dbReference type="Gene3D" id="3.40.50.300">
    <property type="entry name" value="P-loop containing nucleotide triphosphate hydrolases"/>
    <property type="match status" value="1"/>
</dbReference>
<dbReference type="InterPro" id="IPR014001">
    <property type="entry name" value="Helicase_ATP-bd"/>
</dbReference>
<evidence type="ECO:0000259" key="12">
    <source>
        <dbReference type="PROSITE" id="PS51192"/>
    </source>
</evidence>
<dbReference type="FunFam" id="3.40.50.10810:FF:000014">
    <property type="entry name" value="SWI/SNF-related matrix-associated actin-dependent regulator of chromatin subfamily A containing DEAD/H box 1"/>
    <property type="match status" value="1"/>
</dbReference>
<keyword evidence="4" id="KW-0547">Nucleotide-binding</keyword>
<feature type="compositionally biased region" description="Low complexity" evidence="11">
    <location>
        <begin position="26"/>
        <end position="46"/>
    </location>
</feature>
<feature type="compositionally biased region" description="Low complexity" evidence="11">
    <location>
        <begin position="221"/>
        <end position="237"/>
    </location>
</feature>
<feature type="region of interest" description="Disordered" evidence="11">
    <location>
        <begin position="277"/>
        <end position="322"/>
    </location>
</feature>
<dbReference type="SUPFAM" id="SSF52540">
    <property type="entry name" value="P-loop containing nucleoside triphosphate hydrolases"/>
    <property type="match status" value="2"/>
</dbReference>
<evidence type="ECO:0000313" key="15">
    <source>
        <dbReference type="Proteomes" id="UP000567179"/>
    </source>
</evidence>
<dbReference type="InterPro" id="IPR027417">
    <property type="entry name" value="P-loop_NTPase"/>
</dbReference>
<feature type="region of interest" description="Disordered" evidence="11">
    <location>
        <begin position="1"/>
        <end position="240"/>
    </location>
</feature>